<evidence type="ECO:0000313" key="3">
    <source>
        <dbReference type="EMBL" id="MBP1041361.1"/>
    </source>
</evidence>
<dbReference type="SMART" id="SM00855">
    <property type="entry name" value="PGAM"/>
    <property type="match status" value="1"/>
</dbReference>
<feature type="active site" description="Tele-phosphohistidine intermediate" evidence="1">
    <location>
        <position position="8"/>
    </location>
</feature>
<dbReference type="AlphaFoldDB" id="A0A940PD76"/>
<dbReference type="Pfam" id="PF00300">
    <property type="entry name" value="His_Phos_1"/>
    <property type="match status" value="1"/>
</dbReference>
<evidence type="ECO:0000313" key="4">
    <source>
        <dbReference type="Proteomes" id="UP000674938"/>
    </source>
</evidence>
<dbReference type="PANTHER" id="PTHR48100">
    <property type="entry name" value="BROAD-SPECIFICITY PHOSPHATASE YOR283W-RELATED"/>
    <property type="match status" value="1"/>
</dbReference>
<feature type="binding site" evidence="2">
    <location>
        <begin position="7"/>
        <end position="14"/>
    </location>
    <ligand>
        <name>substrate</name>
    </ligand>
</feature>
<sequence length="204" mass="23193">MKLYFVRHGQTEFNHIGRIQGGRIDSPLTQKGIEGAKKVGKRLSEIKFNQVYVSPLQRAKDTASFIMAENKDSDQPAIIEETNFRELQFGQWEGQLITDIEGERQYVNLKTRPEKYDPSQHQGESYQQLVERSRHALNKIISHHSEAANLLIVSHGITLTTLLKDLEGKELSAYRESGLLDNTSISIMETDDEGLNFTLIAYNS</sequence>
<keyword evidence="4" id="KW-1185">Reference proteome</keyword>
<dbReference type="CDD" id="cd07067">
    <property type="entry name" value="HP_PGM_like"/>
    <property type="match status" value="1"/>
</dbReference>
<dbReference type="GO" id="GO:0016791">
    <property type="term" value="F:phosphatase activity"/>
    <property type="evidence" value="ECO:0007669"/>
    <property type="project" value="TreeGrafter"/>
</dbReference>
<organism evidence="3 4">
    <name type="scientific">Vagococcus allomyrinae</name>
    <dbReference type="NCBI Taxonomy" id="2794353"/>
    <lineage>
        <taxon>Bacteria</taxon>
        <taxon>Bacillati</taxon>
        <taxon>Bacillota</taxon>
        <taxon>Bacilli</taxon>
        <taxon>Lactobacillales</taxon>
        <taxon>Enterococcaceae</taxon>
        <taxon>Vagococcus</taxon>
    </lineage>
</organism>
<evidence type="ECO:0000256" key="2">
    <source>
        <dbReference type="PIRSR" id="PIRSR613078-2"/>
    </source>
</evidence>
<dbReference type="InterPro" id="IPR029033">
    <property type="entry name" value="His_PPase_superfam"/>
</dbReference>
<proteinExistence type="predicted"/>
<gene>
    <name evidence="3" type="ORF">I6N95_10105</name>
</gene>
<feature type="active site" description="Proton donor/acceptor" evidence="1">
    <location>
        <position position="86"/>
    </location>
</feature>
<dbReference type="Gene3D" id="3.40.50.1240">
    <property type="entry name" value="Phosphoglycerate mutase-like"/>
    <property type="match status" value="1"/>
</dbReference>
<dbReference type="SUPFAM" id="SSF53254">
    <property type="entry name" value="Phosphoglycerate mutase-like"/>
    <property type="match status" value="1"/>
</dbReference>
<dbReference type="GO" id="GO:0005737">
    <property type="term" value="C:cytoplasm"/>
    <property type="evidence" value="ECO:0007669"/>
    <property type="project" value="TreeGrafter"/>
</dbReference>
<evidence type="ECO:0000256" key="1">
    <source>
        <dbReference type="PIRSR" id="PIRSR613078-1"/>
    </source>
</evidence>
<dbReference type="RefSeq" id="WP_209527214.1">
    <property type="nucleotide sequence ID" value="NZ_JAEEGA010000005.1"/>
</dbReference>
<dbReference type="InterPro" id="IPR013078">
    <property type="entry name" value="His_Pase_superF_clade-1"/>
</dbReference>
<reference evidence="3" key="1">
    <citation type="submission" date="2020-12" db="EMBL/GenBank/DDBJ databases">
        <title>Vagococcus allomyrinae sp. nov. and Enterococcus lavae sp. nov., isolated from the larvae of Allomyrina dichotoma.</title>
        <authorList>
            <person name="Lee S.D."/>
        </authorList>
    </citation>
    <scope>NUCLEOTIDE SEQUENCE</scope>
    <source>
        <strain evidence="3">BWB3-3</strain>
    </source>
</reference>
<name>A0A940PD76_9ENTE</name>
<dbReference type="PANTHER" id="PTHR48100:SF1">
    <property type="entry name" value="HISTIDINE PHOSPHATASE FAMILY PROTEIN-RELATED"/>
    <property type="match status" value="1"/>
</dbReference>
<accession>A0A940PD76</accession>
<dbReference type="InterPro" id="IPR050275">
    <property type="entry name" value="PGM_Phosphatase"/>
</dbReference>
<feature type="binding site" evidence="2">
    <location>
        <position position="58"/>
    </location>
    <ligand>
        <name>substrate</name>
    </ligand>
</feature>
<dbReference type="Proteomes" id="UP000674938">
    <property type="component" value="Unassembled WGS sequence"/>
</dbReference>
<protein>
    <submittedName>
        <fullName evidence="3">Histidine phosphatase family protein</fullName>
    </submittedName>
</protein>
<dbReference type="EMBL" id="JAEEGA010000005">
    <property type="protein sequence ID" value="MBP1041361.1"/>
    <property type="molecule type" value="Genomic_DNA"/>
</dbReference>
<comment type="caution">
    <text evidence="3">The sequence shown here is derived from an EMBL/GenBank/DDBJ whole genome shotgun (WGS) entry which is preliminary data.</text>
</comment>